<keyword evidence="6" id="KW-0547">Nucleotide-binding</keyword>
<keyword evidence="11" id="KW-0270">Exopolysaccharide synthesis</keyword>
<keyword evidence="17" id="KW-1185">Reference proteome</keyword>
<comment type="caution">
    <text evidence="16">The sequence shown here is derived from an EMBL/GenBank/DDBJ whole genome shotgun (WGS) entry which is preliminary data.</text>
</comment>
<keyword evidence="7 16" id="KW-0418">Kinase</keyword>
<dbReference type="Proteomes" id="UP000005356">
    <property type="component" value="Unassembled WGS sequence"/>
</dbReference>
<evidence type="ECO:0000256" key="10">
    <source>
        <dbReference type="ARBA" id="ARBA00023137"/>
    </source>
</evidence>
<evidence type="ECO:0000256" key="14">
    <source>
        <dbReference type="SAM" id="MobiDB-lite"/>
    </source>
</evidence>
<gene>
    <name evidence="16" type="primary">cpsD</name>
    <name evidence="16" type="ORF">STRPO_0210</name>
</gene>
<feature type="region of interest" description="Disordered" evidence="14">
    <location>
        <begin position="223"/>
        <end position="242"/>
    </location>
</feature>
<evidence type="ECO:0000256" key="3">
    <source>
        <dbReference type="ARBA" id="ARBA00011903"/>
    </source>
</evidence>
<evidence type="ECO:0000256" key="5">
    <source>
        <dbReference type="ARBA" id="ARBA00022679"/>
    </source>
</evidence>
<evidence type="ECO:0000256" key="11">
    <source>
        <dbReference type="ARBA" id="ARBA00023169"/>
    </source>
</evidence>
<dbReference type="RefSeq" id="WP_003085167.1">
    <property type="nucleotide sequence ID" value="NZ_AEUU02000001.1"/>
</dbReference>
<dbReference type="EMBL" id="AEUU02000001">
    <property type="protein sequence ID" value="EGJ27839.1"/>
    <property type="molecule type" value="Genomic_DNA"/>
</dbReference>
<dbReference type="InterPro" id="IPR025669">
    <property type="entry name" value="AAA_dom"/>
</dbReference>
<evidence type="ECO:0000313" key="17">
    <source>
        <dbReference type="Proteomes" id="UP000005356"/>
    </source>
</evidence>
<feature type="compositionally biased region" description="Basic residues" evidence="14">
    <location>
        <begin position="228"/>
        <end position="242"/>
    </location>
</feature>
<keyword evidence="10" id="KW-0829">Tyrosine-protein kinase</keyword>
<dbReference type="NCBIfam" id="TIGR01007">
    <property type="entry name" value="eps_fam"/>
    <property type="match status" value="1"/>
</dbReference>
<evidence type="ECO:0000256" key="9">
    <source>
        <dbReference type="ARBA" id="ARBA00022903"/>
    </source>
</evidence>
<comment type="catalytic activity">
    <reaction evidence="13">
        <text>L-tyrosyl-[protein] + ATP = O-phospho-L-tyrosyl-[protein] + ADP + H(+)</text>
        <dbReference type="Rhea" id="RHEA:10596"/>
        <dbReference type="Rhea" id="RHEA-COMP:10136"/>
        <dbReference type="Rhea" id="RHEA-COMP:20101"/>
        <dbReference type="ChEBI" id="CHEBI:15378"/>
        <dbReference type="ChEBI" id="CHEBI:30616"/>
        <dbReference type="ChEBI" id="CHEBI:46858"/>
        <dbReference type="ChEBI" id="CHEBI:61978"/>
        <dbReference type="ChEBI" id="CHEBI:456216"/>
        <dbReference type="EC" id="2.7.10.2"/>
    </reaction>
</comment>
<evidence type="ECO:0000256" key="6">
    <source>
        <dbReference type="ARBA" id="ARBA00022741"/>
    </source>
</evidence>
<name>A0ABN0CXG9_STRPO</name>
<keyword evidence="8" id="KW-0067">ATP-binding</keyword>
<dbReference type="InterPro" id="IPR050445">
    <property type="entry name" value="Bact_polysacc_biosynth/exp"/>
</dbReference>
<evidence type="ECO:0000256" key="13">
    <source>
        <dbReference type="ARBA" id="ARBA00051245"/>
    </source>
</evidence>
<sequence>MAQLDLIRSKRDLYLAAEEYYNSIRTNIQFSGRDLRVIVLTSVQPGEGKSTSSINLAVSFANAGFKTLLIDADIRNSVMSGTFKSDEKYEGLSNYLSGNADLSHVISHTNISNLMIIPAGQVPPNPTTLLQNTNFNYMIDTLKEVFDYVIIDTPPIGLVIDSAIVAQKADASVLVTEAGVIKRRFVQKAKEQMEQSGAQFLGVILNKVEHTVDSYGSYGSYGNYGKKEKPRKHARKSSRKRK</sequence>
<evidence type="ECO:0000256" key="4">
    <source>
        <dbReference type="ARBA" id="ARBA00019200"/>
    </source>
</evidence>
<evidence type="ECO:0000313" key="16">
    <source>
        <dbReference type="EMBL" id="EGJ27839.1"/>
    </source>
</evidence>
<keyword evidence="9" id="KW-0972">Capsule biogenesis/degradation</keyword>
<comment type="pathway">
    <text evidence="1">Capsule biogenesis; capsule polysaccharide biosynthesis.</text>
</comment>
<comment type="similarity">
    <text evidence="2">Belongs to the CpsD/CapB family.</text>
</comment>
<dbReference type="Gene3D" id="3.40.50.300">
    <property type="entry name" value="P-loop containing nucleotide triphosphate hydrolases"/>
    <property type="match status" value="1"/>
</dbReference>
<proteinExistence type="inferred from homology"/>
<comment type="function">
    <text evidence="12">Involved in the regulation of capsular polysaccharide biosynthesis. Autophosphorylation of CpsD attenuates its activity and reduces the level of encapsulation. May be part of a complex that directs the coordinated polymerization and export to the cell surface of the capsular polysaccharide.</text>
</comment>
<keyword evidence="5 16" id="KW-0808">Transferase</keyword>
<dbReference type="PANTHER" id="PTHR32309">
    <property type="entry name" value="TYROSINE-PROTEIN KINASE"/>
    <property type="match status" value="1"/>
</dbReference>
<evidence type="ECO:0000256" key="7">
    <source>
        <dbReference type="ARBA" id="ARBA00022777"/>
    </source>
</evidence>
<dbReference type="CDD" id="cd05387">
    <property type="entry name" value="BY-kinase"/>
    <property type="match status" value="1"/>
</dbReference>
<dbReference type="PANTHER" id="PTHR32309:SF13">
    <property type="entry name" value="FERRIC ENTEROBACTIN TRANSPORT PROTEIN FEPE"/>
    <property type="match status" value="1"/>
</dbReference>
<dbReference type="EC" id="2.7.10.2" evidence="3"/>
<reference evidence="16 17" key="1">
    <citation type="journal article" date="2014" name="Int. J. Syst. Evol. Microbiol.">
        <title>Phylogenomics and the dynamic genome evolution of the genus Streptococcus.</title>
        <authorList>
            <consortium name="The Broad Institute Genome Sequencing Platform"/>
            <person name="Richards V.P."/>
            <person name="Palmer S.R."/>
            <person name="Pavinski Bitar P.D."/>
            <person name="Qin X."/>
            <person name="Weinstock G.M."/>
            <person name="Highlander S.K."/>
            <person name="Town C.D."/>
            <person name="Burne R.A."/>
            <person name="Stanhope M.J."/>
        </authorList>
    </citation>
    <scope>NUCLEOTIDE SEQUENCE [LARGE SCALE GENOMIC DNA]</scope>
    <source>
        <strain evidence="16 17">Jelinkova 176</strain>
    </source>
</reference>
<evidence type="ECO:0000256" key="8">
    <source>
        <dbReference type="ARBA" id="ARBA00022840"/>
    </source>
</evidence>
<evidence type="ECO:0000256" key="1">
    <source>
        <dbReference type="ARBA" id="ARBA00005132"/>
    </source>
</evidence>
<dbReference type="InterPro" id="IPR027417">
    <property type="entry name" value="P-loop_NTPase"/>
</dbReference>
<organism evidence="16 17">
    <name type="scientific">Streptococcus porcinus str. Jelinkova 176</name>
    <dbReference type="NCBI Taxonomy" id="873448"/>
    <lineage>
        <taxon>Bacteria</taxon>
        <taxon>Bacillati</taxon>
        <taxon>Bacillota</taxon>
        <taxon>Bacilli</taxon>
        <taxon>Lactobacillales</taxon>
        <taxon>Streptococcaceae</taxon>
        <taxon>Streptococcus</taxon>
    </lineage>
</organism>
<dbReference type="InterPro" id="IPR005702">
    <property type="entry name" value="Wzc-like_C"/>
</dbReference>
<dbReference type="Pfam" id="PF13614">
    <property type="entry name" value="AAA_31"/>
    <property type="match status" value="1"/>
</dbReference>
<protein>
    <recommendedName>
        <fullName evidence="4">Tyrosine-protein kinase CpsD</fullName>
        <ecNumber evidence="3">2.7.10.2</ecNumber>
    </recommendedName>
</protein>
<feature type="domain" description="AAA" evidence="15">
    <location>
        <begin position="36"/>
        <end position="166"/>
    </location>
</feature>
<dbReference type="SUPFAM" id="SSF52540">
    <property type="entry name" value="P-loop containing nucleoside triphosphate hydrolases"/>
    <property type="match status" value="1"/>
</dbReference>
<accession>A0ABN0CXG9</accession>
<evidence type="ECO:0000259" key="15">
    <source>
        <dbReference type="Pfam" id="PF13614"/>
    </source>
</evidence>
<evidence type="ECO:0000256" key="12">
    <source>
        <dbReference type="ARBA" id="ARBA00024964"/>
    </source>
</evidence>
<evidence type="ECO:0000256" key="2">
    <source>
        <dbReference type="ARBA" id="ARBA00007316"/>
    </source>
</evidence>
<dbReference type="GO" id="GO:0004715">
    <property type="term" value="F:non-membrane spanning protein tyrosine kinase activity"/>
    <property type="evidence" value="ECO:0007669"/>
    <property type="project" value="UniProtKB-EC"/>
</dbReference>